<evidence type="ECO:0000313" key="3">
    <source>
        <dbReference type="Proteomes" id="UP001240643"/>
    </source>
</evidence>
<dbReference type="RefSeq" id="WP_256547657.1">
    <property type="nucleotide sequence ID" value="NZ_CP101809.1"/>
</dbReference>
<feature type="domain" description="ADP-ribosylating toxin CARDS C-terminal beta-trefoil" evidence="1">
    <location>
        <begin position="68"/>
        <end position="208"/>
    </location>
</feature>
<accession>A0ABU0LY92</accession>
<dbReference type="EMBL" id="JAUSWO010000001">
    <property type="protein sequence ID" value="MDQ0513648.1"/>
    <property type="molecule type" value="Genomic_DNA"/>
</dbReference>
<dbReference type="InterPro" id="IPR055042">
    <property type="entry name" value="CARDS_D3"/>
</dbReference>
<name>A0ABU0LY92_9BACT</name>
<reference evidence="2" key="1">
    <citation type="submission" date="2023-07" db="EMBL/GenBank/DDBJ databases">
        <title>Genomic Encyclopedia of Type Strains, Phase IV (KMG-IV): sequencing the most valuable type-strain genomes for metagenomic binning, comparative biology and taxonomic classification.</title>
        <authorList>
            <person name="Goeker M."/>
        </authorList>
    </citation>
    <scope>NUCLEOTIDE SEQUENCE [LARGE SCALE GENOMIC DNA]</scope>
    <source>
        <strain evidence="2">DSM 21204</strain>
    </source>
</reference>
<keyword evidence="3" id="KW-1185">Reference proteome</keyword>
<comment type="caution">
    <text evidence="2">The sequence shown here is derived from an EMBL/GenBank/DDBJ whole genome shotgun (WGS) entry which is preliminary data.</text>
</comment>
<organism evidence="2 3">
    <name type="scientific">Mycoplasmoides fastidiosum</name>
    <dbReference type="NCBI Taxonomy" id="92758"/>
    <lineage>
        <taxon>Bacteria</taxon>
        <taxon>Bacillati</taxon>
        <taxon>Mycoplasmatota</taxon>
        <taxon>Mycoplasmoidales</taxon>
        <taxon>Mycoplasmoidaceae</taxon>
        <taxon>Mycoplasmoides</taxon>
    </lineage>
</organism>
<dbReference type="Pfam" id="PF22346">
    <property type="entry name" value="CARDS_D3"/>
    <property type="match status" value="1"/>
</dbReference>
<evidence type="ECO:0000259" key="1">
    <source>
        <dbReference type="Pfam" id="PF22346"/>
    </source>
</evidence>
<sequence>MSYRVSPQTVGGSDMALYYDPSKPLDVYNLFVAPVKNHPASWQPLVIKVGNDRTNLSFITTRASATHFVDLRMRWFLGGYYYKPLLSGWSSVGSPPPYTIIYDYRTCKIFWFTEKKEIFCLRNKRDFRYNSWDWVQWVKKPDLSEDNIEYKWFFSYKNLTVSSFLELNYRHIRSFKNGDWLKVTANGPRWGAWYTTHYENDYNSITRFDLKKGFDE</sequence>
<evidence type="ECO:0000313" key="2">
    <source>
        <dbReference type="EMBL" id="MDQ0513648.1"/>
    </source>
</evidence>
<protein>
    <recommendedName>
        <fullName evidence="1">ADP-ribosylating toxin CARDS C-terminal beta-trefoil domain-containing protein</fullName>
    </recommendedName>
</protein>
<proteinExistence type="predicted"/>
<dbReference type="Proteomes" id="UP001240643">
    <property type="component" value="Unassembled WGS sequence"/>
</dbReference>
<gene>
    <name evidence="2" type="ORF">J2Z62_000086</name>
</gene>